<evidence type="ECO:0000313" key="3">
    <source>
        <dbReference type="Proteomes" id="UP000035681"/>
    </source>
</evidence>
<feature type="region of interest" description="Disordered" evidence="1">
    <location>
        <begin position="235"/>
        <end position="257"/>
    </location>
</feature>
<dbReference type="AlphaFoldDB" id="A0A0K0E328"/>
<evidence type="ECO:0000313" key="5">
    <source>
        <dbReference type="WBParaSite" id="TCONS_00005649.p1"/>
    </source>
</evidence>
<dbReference type="WBParaSite" id="SSTP_0000389900.1">
    <property type="protein sequence ID" value="SSTP_0000389900.1"/>
    <property type="gene ID" value="SSTP_0000389900"/>
</dbReference>
<evidence type="ECO:0000256" key="2">
    <source>
        <dbReference type="SAM" id="Phobius"/>
    </source>
</evidence>
<keyword evidence="2" id="KW-1133">Transmembrane helix</keyword>
<sequence>MVVTLTTSALGGINTRPSNPYQYVYVCGKQIETMDSLKKVTIILILVDLIFLLEMFFFSIPFLIFRCVMSIIGYWCLYMSAFRNGNPKIMKFFIFNQFIDGVYAIFMFILIPFIEANFNGNPIYGETYRPIEVFVVISSFITVCFKTCFIGYYTNFYKFLLWNQENINSIIATYTSSNIFGNNIYPNSLSNILITPRNGEILQNIHERPPLPKYNDIFTDPLPQKVMPLDVVENTPSTTVEEQNESSLSTSNEQHSNVLPSYSNVISSFESQNNLINDHHSSNTVPVVSNNEEQNNEEIKNLTHLNNENKTLQLNNNSNNNDKLKEKKPNEDDEFEDLFR</sequence>
<dbReference type="Proteomes" id="UP000035681">
    <property type="component" value="Unplaced"/>
</dbReference>
<protein>
    <submittedName>
        <fullName evidence="4 5">Transmembrane protein</fullName>
    </submittedName>
</protein>
<dbReference type="WBParaSite" id="TCONS_00005649.p1">
    <property type="protein sequence ID" value="TCONS_00005649.p1"/>
    <property type="gene ID" value="XLOC_003906"/>
</dbReference>
<feature type="transmembrane region" description="Helical" evidence="2">
    <location>
        <begin position="40"/>
        <end position="57"/>
    </location>
</feature>
<feature type="compositionally biased region" description="Acidic residues" evidence="1">
    <location>
        <begin position="331"/>
        <end position="340"/>
    </location>
</feature>
<feature type="transmembrane region" description="Helical" evidence="2">
    <location>
        <begin position="93"/>
        <end position="114"/>
    </location>
</feature>
<evidence type="ECO:0000313" key="4">
    <source>
        <dbReference type="WBParaSite" id="SSTP_0000389900.1"/>
    </source>
</evidence>
<keyword evidence="2" id="KW-0472">Membrane</keyword>
<organism evidence="4">
    <name type="scientific">Strongyloides stercoralis</name>
    <name type="common">Threadworm</name>
    <dbReference type="NCBI Taxonomy" id="6248"/>
    <lineage>
        <taxon>Eukaryota</taxon>
        <taxon>Metazoa</taxon>
        <taxon>Ecdysozoa</taxon>
        <taxon>Nematoda</taxon>
        <taxon>Chromadorea</taxon>
        <taxon>Rhabditida</taxon>
        <taxon>Tylenchina</taxon>
        <taxon>Panagrolaimomorpha</taxon>
        <taxon>Strongyloidoidea</taxon>
        <taxon>Strongyloididae</taxon>
        <taxon>Strongyloides</taxon>
    </lineage>
</organism>
<reference evidence="4" key="1">
    <citation type="submission" date="2015-08" db="UniProtKB">
        <authorList>
            <consortium name="WormBaseParasite"/>
        </authorList>
    </citation>
    <scope>IDENTIFICATION</scope>
</reference>
<name>A0A0K0E328_STRER</name>
<feature type="compositionally biased region" description="Polar residues" evidence="1">
    <location>
        <begin position="275"/>
        <end position="289"/>
    </location>
</feature>
<proteinExistence type="predicted"/>
<feature type="region of interest" description="Disordered" evidence="1">
    <location>
        <begin position="304"/>
        <end position="340"/>
    </location>
</feature>
<accession>A0A0K0E328</accession>
<feature type="compositionally biased region" description="Low complexity" evidence="1">
    <location>
        <begin position="305"/>
        <end position="321"/>
    </location>
</feature>
<evidence type="ECO:0000256" key="1">
    <source>
        <dbReference type="SAM" id="MobiDB-lite"/>
    </source>
</evidence>
<keyword evidence="3" id="KW-1185">Reference proteome</keyword>
<keyword evidence="2" id="KW-0812">Transmembrane</keyword>
<feature type="transmembrane region" description="Helical" evidence="2">
    <location>
        <begin position="134"/>
        <end position="153"/>
    </location>
</feature>
<feature type="transmembrane region" description="Helical" evidence="2">
    <location>
        <begin position="63"/>
        <end position="81"/>
    </location>
</feature>
<feature type="region of interest" description="Disordered" evidence="1">
    <location>
        <begin position="275"/>
        <end position="294"/>
    </location>
</feature>